<keyword evidence="2" id="KW-0812">Transmembrane</keyword>
<feature type="region of interest" description="Disordered" evidence="1">
    <location>
        <begin position="112"/>
        <end position="137"/>
    </location>
</feature>
<evidence type="ECO:0000256" key="1">
    <source>
        <dbReference type="SAM" id="MobiDB-lite"/>
    </source>
</evidence>
<protein>
    <submittedName>
        <fullName evidence="3">Uncharacterized protein</fullName>
    </submittedName>
</protein>
<dbReference type="RefSeq" id="WP_028859942.1">
    <property type="nucleotide sequence ID" value="NZ_CAJHAQ010000001.1"/>
</dbReference>
<evidence type="ECO:0000313" key="3">
    <source>
        <dbReference type="EMBL" id="SUD91309.1"/>
    </source>
</evidence>
<accession>A0A379LL28</accession>
<organism evidence="3 4">
    <name type="scientific">Psychrobacter phenylpyruvicus</name>
    <dbReference type="NCBI Taxonomy" id="29432"/>
    <lineage>
        <taxon>Bacteria</taxon>
        <taxon>Pseudomonadati</taxon>
        <taxon>Pseudomonadota</taxon>
        <taxon>Gammaproteobacteria</taxon>
        <taxon>Moraxellales</taxon>
        <taxon>Moraxellaceae</taxon>
        <taxon>Psychrobacter</taxon>
    </lineage>
</organism>
<proteinExistence type="predicted"/>
<evidence type="ECO:0000256" key="2">
    <source>
        <dbReference type="SAM" id="Phobius"/>
    </source>
</evidence>
<dbReference type="AlphaFoldDB" id="A0A379LL28"/>
<dbReference type="Proteomes" id="UP000254123">
    <property type="component" value="Unassembled WGS sequence"/>
</dbReference>
<keyword evidence="2" id="KW-1133">Transmembrane helix</keyword>
<feature type="transmembrane region" description="Helical" evidence="2">
    <location>
        <begin position="146"/>
        <end position="168"/>
    </location>
</feature>
<dbReference type="EMBL" id="UGVC01000001">
    <property type="protein sequence ID" value="SUD91309.1"/>
    <property type="molecule type" value="Genomic_DNA"/>
</dbReference>
<keyword evidence="4" id="KW-1185">Reference proteome</keyword>
<sequence length="169" mass="20352">MLALAYQLAFQQINEERAEALKGLEINRKNDAQIERRNNLYAQASLFNARNYFFNPIQLSRYPTYRCWEDFREAFQLPMKYRETNEQIIQVHSILSHQRQKLEDINRQKEIEEHRKEQQKSEEERQRLDKARLEQQKSKDKLNKKISLFGLFLSFLGLIEVADVMGWIS</sequence>
<name>A0A379LL28_9GAMM</name>
<evidence type="ECO:0000313" key="4">
    <source>
        <dbReference type="Proteomes" id="UP000254123"/>
    </source>
</evidence>
<gene>
    <name evidence="3" type="ORF">NCTC10526_01660</name>
</gene>
<keyword evidence="2" id="KW-0472">Membrane</keyword>
<reference evidence="3 4" key="1">
    <citation type="submission" date="2018-06" db="EMBL/GenBank/DDBJ databases">
        <authorList>
            <consortium name="Pathogen Informatics"/>
            <person name="Doyle S."/>
        </authorList>
    </citation>
    <scope>NUCLEOTIDE SEQUENCE [LARGE SCALE GENOMIC DNA]</scope>
    <source>
        <strain evidence="3 4">NCTC10526</strain>
    </source>
</reference>
<dbReference type="STRING" id="1123034.GCA_000685805_02531"/>